<feature type="region of interest" description="Disordered" evidence="6">
    <location>
        <begin position="124"/>
        <end position="145"/>
    </location>
</feature>
<reference evidence="8 9" key="1">
    <citation type="submission" date="2024-05" db="EMBL/GenBank/DDBJ databases">
        <title>A draft genome resource for the thread blight pathogen Marasmius tenuissimus strain MS-2.</title>
        <authorList>
            <person name="Yulfo-Soto G.E."/>
            <person name="Baruah I.K."/>
            <person name="Amoako-Attah I."/>
            <person name="Bukari Y."/>
            <person name="Meinhardt L.W."/>
            <person name="Bailey B.A."/>
            <person name="Cohen S.P."/>
        </authorList>
    </citation>
    <scope>NUCLEOTIDE SEQUENCE [LARGE SCALE GENOMIC DNA]</scope>
    <source>
        <strain evidence="8 9">MS-2</strain>
    </source>
</reference>
<feature type="compositionally biased region" description="Low complexity" evidence="6">
    <location>
        <begin position="436"/>
        <end position="461"/>
    </location>
</feature>
<feature type="region of interest" description="Disordered" evidence="6">
    <location>
        <begin position="388"/>
        <end position="508"/>
    </location>
</feature>
<dbReference type="PANTHER" id="PTHR46164:SF3">
    <property type="entry name" value="ATF6, ISOFORM C"/>
    <property type="match status" value="1"/>
</dbReference>
<feature type="region of interest" description="Disordered" evidence="6">
    <location>
        <begin position="237"/>
        <end position="269"/>
    </location>
</feature>
<dbReference type="InterPro" id="IPR046347">
    <property type="entry name" value="bZIP_sf"/>
</dbReference>
<dbReference type="SUPFAM" id="SSF57959">
    <property type="entry name" value="Leucine zipper domain"/>
    <property type="match status" value="1"/>
</dbReference>
<keyword evidence="4" id="KW-0804">Transcription</keyword>
<dbReference type="Pfam" id="PF00170">
    <property type="entry name" value="bZIP_1"/>
    <property type="match status" value="1"/>
</dbReference>
<protein>
    <recommendedName>
        <fullName evidence="7">BZIP domain-containing protein</fullName>
    </recommendedName>
</protein>
<dbReference type="CDD" id="cd14812">
    <property type="entry name" value="bZIP_u3"/>
    <property type="match status" value="1"/>
</dbReference>
<evidence type="ECO:0000259" key="7">
    <source>
        <dbReference type="PROSITE" id="PS50217"/>
    </source>
</evidence>
<dbReference type="InterPro" id="IPR051882">
    <property type="entry name" value="ATF_bZIP_TF"/>
</dbReference>
<evidence type="ECO:0000256" key="2">
    <source>
        <dbReference type="ARBA" id="ARBA00023015"/>
    </source>
</evidence>
<evidence type="ECO:0000313" key="8">
    <source>
        <dbReference type="EMBL" id="KAL0072585.1"/>
    </source>
</evidence>
<sequence>MSKPNPPPLQMSQIISADAPLLSPGSEWADPHPQDTSHYYSQYANYQQLPPSPPVSVAGSLSTDSPRMLKTRMSPDAAQMCLPTHQLFDLAEVNSSFQAPPSPAPSEARDFHRVSISIKPPSISTALKRSASPAQLPPTTKKRATGERISTKDFVPPDVSGLSKREARLVKNRAAAFLSRQRKREEFECMETRVLELEQENARLLALTQAGSSQSLPNTTNDSEMLSEVESLRAQLAAARERERQLSAELSSKASSSTPQDSPVKVESFDESDYSSLASSPRLQAAKGASSAASLGLMVLLCALPSLFSMQTQSSAPANFSLPPSPIASSGGFNFNSYLPADRPLGWSMNPDKAVKQRKLEFSADSKLLNDLNSLDVSFDTAPSEDGKIRVRIHPSTSPSSRSTSPSASLYSGSPDHTATSSLGLDLWGQGDPETSSFERSFPSTSGSSFSSYPSPNSDPFLGVGGPTQNDFSSAASFSSSSHLFHHHSNHPHIHQPSPSGSASPSSTLFGGVGDLESFSPPEFGFSGGNSLDYHPKRRVRIALKSMPETPAQGGEWEVQVC</sequence>
<feature type="compositionally biased region" description="Low complexity" evidence="6">
    <location>
        <begin position="495"/>
        <end position="507"/>
    </location>
</feature>
<feature type="region of interest" description="Disordered" evidence="6">
    <location>
        <begin position="208"/>
        <end position="227"/>
    </location>
</feature>
<feature type="compositionally biased region" description="Low complexity" evidence="6">
    <location>
        <begin position="472"/>
        <end position="483"/>
    </location>
</feature>
<comment type="subcellular location">
    <subcellularLocation>
        <location evidence="1">Membrane</location>
        <topology evidence="1">Single-pass membrane protein</topology>
    </subcellularLocation>
</comment>
<evidence type="ECO:0000256" key="3">
    <source>
        <dbReference type="ARBA" id="ARBA00023125"/>
    </source>
</evidence>
<feature type="compositionally biased region" description="Polar residues" evidence="6">
    <location>
        <begin position="410"/>
        <end position="423"/>
    </location>
</feature>
<dbReference type="PANTHER" id="PTHR46164">
    <property type="entry name" value="ATF6, ISOFORM C"/>
    <property type="match status" value="1"/>
</dbReference>
<evidence type="ECO:0000256" key="5">
    <source>
        <dbReference type="ARBA" id="ARBA00023242"/>
    </source>
</evidence>
<keyword evidence="2" id="KW-0805">Transcription regulation</keyword>
<keyword evidence="3" id="KW-0238">DNA-binding</keyword>
<dbReference type="InterPro" id="IPR004827">
    <property type="entry name" value="bZIP"/>
</dbReference>
<dbReference type="EMBL" id="JBBXMP010000001">
    <property type="protein sequence ID" value="KAL0072585.1"/>
    <property type="molecule type" value="Genomic_DNA"/>
</dbReference>
<gene>
    <name evidence="8" type="ORF">AAF712_000348</name>
</gene>
<dbReference type="SMART" id="SM00338">
    <property type="entry name" value="BRLZ"/>
    <property type="match status" value="1"/>
</dbReference>
<keyword evidence="9" id="KW-1185">Reference proteome</keyword>
<accession>A0ABR3AF84</accession>
<proteinExistence type="predicted"/>
<evidence type="ECO:0000256" key="4">
    <source>
        <dbReference type="ARBA" id="ARBA00023163"/>
    </source>
</evidence>
<dbReference type="Proteomes" id="UP001437256">
    <property type="component" value="Unassembled WGS sequence"/>
</dbReference>
<comment type="caution">
    <text evidence="8">The sequence shown here is derived from an EMBL/GenBank/DDBJ whole genome shotgun (WGS) entry which is preliminary data.</text>
</comment>
<keyword evidence="5" id="KW-0539">Nucleus</keyword>
<feature type="compositionally biased region" description="Basic residues" evidence="6">
    <location>
        <begin position="484"/>
        <end position="494"/>
    </location>
</feature>
<evidence type="ECO:0000256" key="6">
    <source>
        <dbReference type="SAM" id="MobiDB-lite"/>
    </source>
</evidence>
<organism evidence="8 9">
    <name type="scientific">Marasmius tenuissimus</name>
    <dbReference type="NCBI Taxonomy" id="585030"/>
    <lineage>
        <taxon>Eukaryota</taxon>
        <taxon>Fungi</taxon>
        <taxon>Dikarya</taxon>
        <taxon>Basidiomycota</taxon>
        <taxon>Agaricomycotina</taxon>
        <taxon>Agaricomycetes</taxon>
        <taxon>Agaricomycetidae</taxon>
        <taxon>Agaricales</taxon>
        <taxon>Marasmiineae</taxon>
        <taxon>Marasmiaceae</taxon>
        <taxon>Marasmius</taxon>
    </lineage>
</organism>
<name>A0ABR3AF84_9AGAR</name>
<feature type="compositionally biased region" description="Low complexity" evidence="6">
    <location>
        <begin position="395"/>
        <end position="409"/>
    </location>
</feature>
<evidence type="ECO:0000313" key="9">
    <source>
        <dbReference type="Proteomes" id="UP001437256"/>
    </source>
</evidence>
<feature type="domain" description="BZIP" evidence="7">
    <location>
        <begin position="162"/>
        <end position="204"/>
    </location>
</feature>
<dbReference type="PROSITE" id="PS50217">
    <property type="entry name" value="BZIP"/>
    <property type="match status" value="1"/>
</dbReference>
<feature type="compositionally biased region" description="Low complexity" evidence="6">
    <location>
        <begin position="247"/>
        <end position="257"/>
    </location>
</feature>
<feature type="compositionally biased region" description="Polar residues" evidence="6">
    <location>
        <begin position="209"/>
        <end position="224"/>
    </location>
</feature>
<dbReference type="Gene3D" id="1.20.5.170">
    <property type="match status" value="1"/>
</dbReference>
<evidence type="ECO:0000256" key="1">
    <source>
        <dbReference type="ARBA" id="ARBA00004167"/>
    </source>
</evidence>
<feature type="region of interest" description="Disordered" evidence="6">
    <location>
        <begin position="1"/>
        <end position="36"/>
    </location>
</feature>